<dbReference type="OrthoDB" id="8174150at2759"/>
<reference evidence="1 2" key="1">
    <citation type="submission" date="2019-08" db="EMBL/GenBank/DDBJ databases">
        <title>Whole genome of Aphis craccivora.</title>
        <authorList>
            <person name="Voronova N.V."/>
            <person name="Shulinski R.S."/>
            <person name="Bandarenka Y.V."/>
            <person name="Zhorov D.G."/>
            <person name="Warner D."/>
        </authorList>
    </citation>
    <scope>NUCLEOTIDE SEQUENCE [LARGE SCALE GENOMIC DNA]</scope>
    <source>
        <strain evidence="1">180601</strain>
        <tissue evidence="1">Whole Body</tissue>
    </source>
</reference>
<gene>
    <name evidence="1" type="ORF">FWK35_00006467</name>
</gene>
<comment type="caution">
    <text evidence="1">The sequence shown here is derived from an EMBL/GenBank/DDBJ whole genome shotgun (WGS) entry which is preliminary data.</text>
</comment>
<evidence type="ECO:0000313" key="1">
    <source>
        <dbReference type="EMBL" id="KAF0753035.1"/>
    </source>
</evidence>
<evidence type="ECO:0000313" key="2">
    <source>
        <dbReference type="Proteomes" id="UP000478052"/>
    </source>
</evidence>
<organism evidence="1 2">
    <name type="scientific">Aphis craccivora</name>
    <name type="common">Cowpea aphid</name>
    <dbReference type="NCBI Taxonomy" id="307492"/>
    <lineage>
        <taxon>Eukaryota</taxon>
        <taxon>Metazoa</taxon>
        <taxon>Ecdysozoa</taxon>
        <taxon>Arthropoda</taxon>
        <taxon>Hexapoda</taxon>
        <taxon>Insecta</taxon>
        <taxon>Pterygota</taxon>
        <taxon>Neoptera</taxon>
        <taxon>Paraneoptera</taxon>
        <taxon>Hemiptera</taxon>
        <taxon>Sternorrhyncha</taxon>
        <taxon>Aphidomorpha</taxon>
        <taxon>Aphidoidea</taxon>
        <taxon>Aphididae</taxon>
        <taxon>Aphidini</taxon>
        <taxon>Aphis</taxon>
        <taxon>Aphis</taxon>
    </lineage>
</organism>
<sequence>MSTTNIYSIKNILGKNAKPTMENILLKILTENTNNNNLVTNVGNIKYTKGERLLQDFKEITEPFCDNIMLAKILEFRKPKNGKFLVDKDACNSFNSNLRSKFLIGTKTASVFIPFKVELADVKLETLLQNIPGILEN</sequence>
<accession>A0A6G0YC81</accession>
<dbReference type="Proteomes" id="UP000478052">
    <property type="component" value="Unassembled WGS sequence"/>
</dbReference>
<keyword evidence="2" id="KW-1185">Reference proteome</keyword>
<protein>
    <submittedName>
        <fullName evidence="1">Uncharacterized protein</fullName>
    </submittedName>
</protein>
<dbReference type="AlphaFoldDB" id="A0A6G0YC81"/>
<dbReference type="EMBL" id="VUJU01004855">
    <property type="protein sequence ID" value="KAF0753035.1"/>
    <property type="molecule type" value="Genomic_DNA"/>
</dbReference>
<proteinExistence type="predicted"/>
<name>A0A6G0YC81_APHCR</name>